<sequence>MKTQALETTTLYVEGGGDDSDLRSQCRDAFKTLLKSSKVPSHRFTVKACGGRSTTYRAYTKAVERGDAPCVLLVDSESSVTTEHPWEHLRLRAGDEWAKPEPASADDCHLMTQCMEMWLVADPSALSAFFGAGFQVSRLPKANLETVAKELLYDALANASKDCKTKDPYGKGAHSFKILKTLDPERIAAASPWAKRFFDRMAVLTRE</sequence>
<name>A0A2A4FIB1_9BURK</name>
<dbReference type="Proteomes" id="UP000217994">
    <property type="component" value="Unassembled WGS sequence"/>
</dbReference>
<comment type="caution">
    <text evidence="1">The sequence shown here is derived from an EMBL/GenBank/DDBJ whole genome shotgun (WGS) entry which is preliminary data.</text>
</comment>
<dbReference type="AlphaFoldDB" id="A0A2A4FIB1"/>
<protein>
    <recommendedName>
        <fullName evidence="3">DUF4276 family protein</fullName>
    </recommendedName>
</protein>
<evidence type="ECO:0000313" key="2">
    <source>
        <dbReference type="Proteomes" id="UP000217994"/>
    </source>
</evidence>
<reference evidence="1 2" key="1">
    <citation type="submission" date="2017-01" db="EMBL/GenBank/DDBJ databases">
        <title>Whole-Genome Shotgun Sequencing of Two beta-Proteobacterial Species in Search of the Bulgecin Biosynthetic Cluster.</title>
        <authorList>
            <person name="Horsman M.E."/>
            <person name="Marous D.R."/>
            <person name="Li R."/>
            <person name="Oliver R.A."/>
            <person name="Byun B."/>
            <person name="Emrich S.J."/>
            <person name="Boggess B."/>
            <person name="Townsend C.A."/>
            <person name="Mobashery S."/>
        </authorList>
    </citation>
    <scope>NUCLEOTIDE SEQUENCE [LARGE SCALE GENOMIC DNA]</scope>
    <source>
        <strain evidence="1 2">ATCC 31433</strain>
    </source>
</reference>
<evidence type="ECO:0008006" key="3">
    <source>
        <dbReference type="Google" id="ProtNLM"/>
    </source>
</evidence>
<dbReference type="InterPro" id="IPR025455">
    <property type="entry name" value="DUF4276"/>
</dbReference>
<evidence type="ECO:0000313" key="1">
    <source>
        <dbReference type="EMBL" id="PCE32344.1"/>
    </source>
</evidence>
<organism evidence="1 2">
    <name type="scientific">Burkholderia ubonensis subsp. mesacidophila</name>
    <dbReference type="NCBI Taxonomy" id="265293"/>
    <lineage>
        <taxon>Bacteria</taxon>
        <taxon>Pseudomonadati</taxon>
        <taxon>Pseudomonadota</taxon>
        <taxon>Betaproteobacteria</taxon>
        <taxon>Burkholderiales</taxon>
        <taxon>Burkholderiaceae</taxon>
        <taxon>Burkholderia</taxon>
        <taxon>Burkholderia cepacia complex</taxon>
    </lineage>
</organism>
<gene>
    <name evidence="1" type="ORF">BZL54_10820</name>
</gene>
<proteinExistence type="predicted"/>
<accession>A0A2A4FIB1</accession>
<dbReference type="Pfam" id="PF14103">
    <property type="entry name" value="DUF4276"/>
    <property type="match status" value="1"/>
</dbReference>
<dbReference type="EMBL" id="MTZU01000028">
    <property type="protein sequence ID" value="PCE32344.1"/>
    <property type="molecule type" value="Genomic_DNA"/>
</dbReference>